<accession>A0ACB9BI71</accession>
<evidence type="ECO:0000313" key="1">
    <source>
        <dbReference type="EMBL" id="KAI3720415.1"/>
    </source>
</evidence>
<comment type="caution">
    <text evidence="1">The sequence shown here is derived from an EMBL/GenBank/DDBJ whole genome shotgun (WGS) entry which is preliminary data.</text>
</comment>
<gene>
    <name evidence="1" type="ORF">L6452_21331</name>
</gene>
<protein>
    <submittedName>
        <fullName evidence="1">Uncharacterized protein</fullName>
    </submittedName>
</protein>
<keyword evidence="2" id="KW-1185">Reference proteome</keyword>
<dbReference type="EMBL" id="CM042052">
    <property type="protein sequence ID" value="KAI3720415.1"/>
    <property type="molecule type" value="Genomic_DNA"/>
</dbReference>
<sequence length="306" mass="34356">MQPTKTTVSVSFPVSLPPEKLKKSKMMNNLPPLPDRRLFTLFTVIALVGFFLIISTLLNAGNTALFCTESISDEFYSTTTTPLQLDAIFHYATALVVPQQSLAEISISFNVLLSISPCNFLVFGLGHDSLMWASFNPNGKTLFLEEDAKWVLNVLKTAPDLNAVTVDYRTKLSDAEDLLKSYHSEPECTPSRAFIRGNARCRLAITDLPDEVYETEWDIIMIDAPRGYYNEAPGRMGAIYSAAVMARNRKQPGVTHVFLHDVDRKVEKEYAEEFLCRKYLKKGVGRLWHFEIPPAENVTDGGGRFC</sequence>
<evidence type="ECO:0000313" key="2">
    <source>
        <dbReference type="Proteomes" id="UP001055879"/>
    </source>
</evidence>
<organism evidence="1 2">
    <name type="scientific">Arctium lappa</name>
    <name type="common">Greater burdock</name>
    <name type="synonym">Lappa major</name>
    <dbReference type="NCBI Taxonomy" id="4217"/>
    <lineage>
        <taxon>Eukaryota</taxon>
        <taxon>Viridiplantae</taxon>
        <taxon>Streptophyta</taxon>
        <taxon>Embryophyta</taxon>
        <taxon>Tracheophyta</taxon>
        <taxon>Spermatophyta</taxon>
        <taxon>Magnoliopsida</taxon>
        <taxon>eudicotyledons</taxon>
        <taxon>Gunneridae</taxon>
        <taxon>Pentapetalae</taxon>
        <taxon>asterids</taxon>
        <taxon>campanulids</taxon>
        <taxon>Asterales</taxon>
        <taxon>Asteraceae</taxon>
        <taxon>Carduoideae</taxon>
        <taxon>Cardueae</taxon>
        <taxon>Arctiinae</taxon>
        <taxon>Arctium</taxon>
    </lineage>
</organism>
<name>A0ACB9BI71_ARCLA</name>
<proteinExistence type="predicted"/>
<reference evidence="2" key="1">
    <citation type="journal article" date="2022" name="Mol. Ecol. Resour.">
        <title>The genomes of chicory, endive, great burdock and yacon provide insights into Asteraceae palaeo-polyploidization history and plant inulin production.</title>
        <authorList>
            <person name="Fan W."/>
            <person name="Wang S."/>
            <person name="Wang H."/>
            <person name="Wang A."/>
            <person name="Jiang F."/>
            <person name="Liu H."/>
            <person name="Zhao H."/>
            <person name="Xu D."/>
            <person name="Zhang Y."/>
        </authorList>
    </citation>
    <scope>NUCLEOTIDE SEQUENCE [LARGE SCALE GENOMIC DNA]</scope>
    <source>
        <strain evidence="2">cv. Niubang</strain>
    </source>
</reference>
<reference evidence="1 2" key="2">
    <citation type="journal article" date="2022" name="Mol. Ecol. Resour.">
        <title>The genomes of chicory, endive, great burdock and yacon provide insights into Asteraceae paleo-polyploidization history and plant inulin production.</title>
        <authorList>
            <person name="Fan W."/>
            <person name="Wang S."/>
            <person name="Wang H."/>
            <person name="Wang A."/>
            <person name="Jiang F."/>
            <person name="Liu H."/>
            <person name="Zhao H."/>
            <person name="Xu D."/>
            <person name="Zhang Y."/>
        </authorList>
    </citation>
    <scope>NUCLEOTIDE SEQUENCE [LARGE SCALE GENOMIC DNA]</scope>
    <source>
        <strain evidence="2">cv. Niubang</strain>
    </source>
</reference>
<dbReference type="Proteomes" id="UP001055879">
    <property type="component" value="Linkage Group LG06"/>
</dbReference>